<keyword evidence="3" id="KW-1185">Reference proteome</keyword>
<gene>
    <name evidence="2" type="ORF">FA13DRAFT_1583624</name>
</gene>
<dbReference type="STRING" id="71717.A0A4Y7SVY7"/>
<feature type="non-terminal residue" evidence="2">
    <location>
        <position position="217"/>
    </location>
</feature>
<organism evidence="2 3">
    <name type="scientific">Coprinellus micaceus</name>
    <name type="common">Glistening ink-cap mushroom</name>
    <name type="synonym">Coprinus micaceus</name>
    <dbReference type="NCBI Taxonomy" id="71717"/>
    <lineage>
        <taxon>Eukaryota</taxon>
        <taxon>Fungi</taxon>
        <taxon>Dikarya</taxon>
        <taxon>Basidiomycota</taxon>
        <taxon>Agaricomycotina</taxon>
        <taxon>Agaricomycetes</taxon>
        <taxon>Agaricomycetidae</taxon>
        <taxon>Agaricales</taxon>
        <taxon>Agaricineae</taxon>
        <taxon>Psathyrellaceae</taxon>
        <taxon>Coprinellus</taxon>
    </lineage>
</organism>
<dbReference type="EMBL" id="QPFP01000051">
    <property type="protein sequence ID" value="TEB26036.1"/>
    <property type="molecule type" value="Genomic_DNA"/>
</dbReference>
<feature type="domain" description="DUF6699" evidence="1">
    <location>
        <begin position="61"/>
        <end position="205"/>
    </location>
</feature>
<evidence type="ECO:0000313" key="2">
    <source>
        <dbReference type="EMBL" id="TEB26036.1"/>
    </source>
</evidence>
<dbReference type="OrthoDB" id="3144234at2759"/>
<dbReference type="Pfam" id="PF20415">
    <property type="entry name" value="DUF6699"/>
    <property type="match status" value="1"/>
</dbReference>
<comment type="caution">
    <text evidence="2">The sequence shown here is derived from an EMBL/GenBank/DDBJ whole genome shotgun (WGS) entry which is preliminary data.</text>
</comment>
<sequence length="217" mass="24225">GTPSPTLTSSTIESPELASPIALPPFTFPFSPASPCGFDRGSLVLDQCLQVPPTHQLPLFSYDMMRDPRGRYAIVPSLPEAMLHKPAVTPPQGKLTILVKSGLRWDIEIRPALPAADSSGARPQRPLYVTVGDTLCAIYDDLQKGLRPEDLAVLPPEHQAGVEVAFRRRRDRMKSKKEKWDDATESKRRIDLLGISHRFVGLVYSPEDEKWVLRFED</sequence>
<reference evidence="2 3" key="1">
    <citation type="journal article" date="2019" name="Nat. Ecol. Evol.">
        <title>Megaphylogeny resolves global patterns of mushroom evolution.</title>
        <authorList>
            <person name="Varga T."/>
            <person name="Krizsan K."/>
            <person name="Foldi C."/>
            <person name="Dima B."/>
            <person name="Sanchez-Garcia M."/>
            <person name="Sanchez-Ramirez S."/>
            <person name="Szollosi G.J."/>
            <person name="Szarkandi J.G."/>
            <person name="Papp V."/>
            <person name="Albert L."/>
            <person name="Andreopoulos W."/>
            <person name="Angelini C."/>
            <person name="Antonin V."/>
            <person name="Barry K.W."/>
            <person name="Bougher N.L."/>
            <person name="Buchanan P."/>
            <person name="Buyck B."/>
            <person name="Bense V."/>
            <person name="Catcheside P."/>
            <person name="Chovatia M."/>
            <person name="Cooper J."/>
            <person name="Damon W."/>
            <person name="Desjardin D."/>
            <person name="Finy P."/>
            <person name="Geml J."/>
            <person name="Haridas S."/>
            <person name="Hughes K."/>
            <person name="Justo A."/>
            <person name="Karasinski D."/>
            <person name="Kautmanova I."/>
            <person name="Kiss B."/>
            <person name="Kocsube S."/>
            <person name="Kotiranta H."/>
            <person name="LaButti K.M."/>
            <person name="Lechner B.E."/>
            <person name="Liimatainen K."/>
            <person name="Lipzen A."/>
            <person name="Lukacs Z."/>
            <person name="Mihaltcheva S."/>
            <person name="Morgado L.N."/>
            <person name="Niskanen T."/>
            <person name="Noordeloos M.E."/>
            <person name="Ohm R.A."/>
            <person name="Ortiz-Santana B."/>
            <person name="Ovrebo C."/>
            <person name="Racz N."/>
            <person name="Riley R."/>
            <person name="Savchenko A."/>
            <person name="Shiryaev A."/>
            <person name="Soop K."/>
            <person name="Spirin V."/>
            <person name="Szebenyi C."/>
            <person name="Tomsovsky M."/>
            <person name="Tulloss R.E."/>
            <person name="Uehling J."/>
            <person name="Grigoriev I.V."/>
            <person name="Vagvolgyi C."/>
            <person name="Papp T."/>
            <person name="Martin F.M."/>
            <person name="Miettinen O."/>
            <person name="Hibbett D.S."/>
            <person name="Nagy L.G."/>
        </authorList>
    </citation>
    <scope>NUCLEOTIDE SEQUENCE [LARGE SCALE GENOMIC DNA]</scope>
    <source>
        <strain evidence="2 3">FP101781</strain>
    </source>
</reference>
<feature type="non-terminal residue" evidence="2">
    <location>
        <position position="1"/>
    </location>
</feature>
<dbReference type="Proteomes" id="UP000298030">
    <property type="component" value="Unassembled WGS sequence"/>
</dbReference>
<dbReference type="AlphaFoldDB" id="A0A4Y7SVY7"/>
<accession>A0A4Y7SVY7</accession>
<dbReference type="InterPro" id="IPR046522">
    <property type="entry name" value="DUF6699"/>
</dbReference>
<proteinExistence type="predicted"/>
<evidence type="ECO:0000313" key="3">
    <source>
        <dbReference type="Proteomes" id="UP000298030"/>
    </source>
</evidence>
<name>A0A4Y7SVY7_COPMI</name>
<protein>
    <recommendedName>
        <fullName evidence="1">DUF6699 domain-containing protein</fullName>
    </recommendedName>
</protein>
<evidence type="ECO:0000259" key="1">
    <source>
        <dbReference type="Pfam" id="PF20415"/>
    </source>
</evidence>